<dbReference type="Gene3D" id="1.25.40.20">
    <property type="entry name" value="Ankyrin repeat-containing domain"/>
    <property type="match status" value="1"/>
</dbReference>
<keyword evidence="2 3" id="KW-0040">ANK repeat</keyword>
<proteinExistence type="predicted"/>
<dbReference type="OrthoDB" id="7729168at2759"/>
<comment type="caution">
    <text evidence="4">The sequence shown here is derived from an EMBL/GenBank/DDBJ whole genome shotgun (WGS) entry which is preliminary data.</text>
</comment>
<feature type="non-terminal residue" evidence="4">
    <location>
        <position position="176"/>
    </location>
</feature>
<evidence type="ECO:0000256" key="3">
    <source>
        <dbReference type="PROSITE-ProRule" id="PRU00023"/>
    </source>
</evidence>
<keyword evidence="5" id="KW-1185">Reference proteome</keyword>
<evidence type="ECO:0000313" key="4">
    <source>
        <dbReference type="EMBL" id="KAI5078997.1"/>
    </source>
</evidence>
<evidence type="ECO:0000256" key="1">
    <source>
        <dbReference type="ARBA" id="ARBA00022737"/>
    </source>
</evidence>
<dbReference type="InterPro" id="IPR036770">
    <property type="entry name" value="Ankyrin_rpt-contain_sf"/>
</dbReference>
<sequence>RICPMEKDCSHIRERSSACCSTSGGGGRWAVAESLDEVEFHRSLAGAALSNDIFRMQHLLRRGIPVDMPDANGYTPLHYAARNGYLEACLLLLENGAQVDKCTRSGKATSLHRAAYAGQIEVVKALLKAGADVFKEDADGLRPVEKAEAQGHVEIVKLLVDAACKLERKVKDTDCF</sequence>
<dbReference type="PANTHER" id="PTHR24171:SF9">
    <property type="entry name" value="ANKYRIN REPEAT DOMAIN-CONTAINING PROTEIN 39"/>
    <property type="match status" value="1"/>
</dbReference>
<dbReference type="Proteomes" id="UP000886520">
    <property type="component" value="Chromosome 6"/>
</dbReference>
<name>A0A9D4ZM96_ADICA</name>
<dbReference type="PROSITE" id="PS50088">
    <property type="entry name" value="ANK_REPEAT"/>
    <property type="match status" value="2"/>
</dbReference>
<organism evidence="4 5">
    <name type="scientific">Adiantum capillus-veneris</name>
    <name type="common">Maidenhair fern</name>
    <dbReference type="NCBI Taxonomy" id="13818"/>
    <lineage>
        <taxon>Eukaryota</taxon>
        <taxon>Viridiplantae</taxon>
        <taxon>Streptophyta</taxon>
        <taxon>Embryophyta</taxon>
        <taxon>Tracheophyta</taxon>
        <taxon>Polypodiopsida</taxon>
        <taxon>Polypodiidae</taxon>
        <taxon>Polypodiales</taxon>
        <taxon>Pteridineae</taxon>
        <taxon>Pteridaceae</taxon>
        <taxon>Vittarioideae</taxon>
        <taxon>Adiantum</taxon>
    </lineage>
</organism>
<dbReference type="EMBL" id="JABFUD020000006">
    <property type="protein sequence ID" value="KAI5078997.1"/>
    <property type="molecule type" value="Genomic_DNA"/>
</dbReference>
<keyword evidence="1" id="KW-0677">Repeat</keyword>
<dbReference type="SUPFAM" id="SSF48403">
    <property type="entry name" value="Ankyrin repeat"/>
    <property type="match status" value="1"/>
</dbReference>
<dbReference type="AlphaFoldDB" id="A0A9D4ZM96"/>
<dbReference type="InterPro" id="IPR002110">
    <property type="entry name" value="Ankyrin_rpt"/>
</dbReference>
<evidence type="ECO:0000256" key="2">
    <source>
        <dbReference type="ARBA" id="ARBA00023043"/>
    </source>
</evidence>
<gene>
    <name evidence="4" type="ORF">GOP47_0006668</name>
</gene>
<dbReference type="SMART" id="SM00248">
    <property type="entry name" value="ANK"/>
    <property type="match status" value="3"/>
</dbReference>
<feature type="repeat" description="ANK" evidence="3">
    <location>
        <begin position="72"/>
        <end position="104"/>
    </location>
</feature>
<dbReference type="PANTHER" id="PTHR24171">
    <property type="entry name" value="ANKYRIN REPEAT DOMAIN-CONTAINING PROTEIN 39-RELATED"/>
    <property type="match status" value="1"/>
</dbReference>
<reference evidence="4" key="1">
    <citation type="submission" date="2021-01" db="EMBL/GenBank/DDBJ databases">
        <title>Adiantum capillus-veneris genome.</title>
        <authorList>
            <person name="Fang Y."/>
            <person name="Liao Q."/>
        </authorList>
    </citation>
    <scope>NUCLEOTIDE SEQUENCE</scope>
    <source>
        <strain evidence="4">H3</strain>
        <tissue evidence="4">Leaf</tissue>
    </source>
</reference>
<feature type="repeat" description="ANK" evidence="3">
    <location>
        <begin position="106"/>
        <end position="138"/>
    </location>
</feature>
<evidence type="ECO:0000313" key="5">
    <source>
        <dbReference type="Proteomes" id="UP000886520"/>
    </source>
</evidence>
<protein>
    <submittedName>
        <fullName evidence="4">Uncharacterized protein</fullName>
    </submittedName>
</protein>
<dbReference type="PRINTS" id="PR01415">
    <property type="entry name" value="ANKYRIN"/>
</dbReference>
<dbReference type="Pfam" id="PF12796">
    <property type="entry name" value="Ank_2"/>
    <property type="match status" value="1"/>
</dbReference>
<accession>A0A9D4ZM96</accession>
<dbReference type="PROSITE" id="PS50297">
    <property type="entry name" value="ANK_REP_REGION"/>
    <property type="match status" value="2"/>
</dbReference>